<dbReference type="PANTHER" id="PTHR43386">
    <property type="entry name" value="OLIGOPEPTIDE TRANSPORT SYSTEM PERMEASE PROTEIN APPC"/>
    <property type="match status" value="1"/>
</dbReference>
<sequence length="301" mass="31670">MGASAMLKGPVRRRRRAGRAGGRVALGFLVVLGVATLLAGPLAPYGYNDQDYDAILQGMSGAHWFGTDDLGRDVFSRLLYGAQVSLGSAVVAVVVAVGIGVPVGLVSGFVGRRVDAVVMRVLDTLLAFPTILLAITITAVLGTGLLTAMVAVGIALMPSFARMMRAQVLVVRDRLYVDAARTFGLPGWWLVARHVVPNSIQPVIVLTAHMLGAALLVEASLSFLGLGTPPPQPSWGGMLREASRFLDGLAPQIIVPGLAIALTLLAINVVGDWLRDLLDPRVTSRSRRRAVPEATTEAAAV</sequence>
<keyword evidence="5 7" id="KW-1133">Transmembrane helix</keyword>
<dbReference type="SUPFAM" id="SSF161098">
    <property type="entry name" value="MetI-like"/>
    <property type="match status" value="1"/>
</dbReference>
<accession>A0ABT1A289</accession>
<dbReference type="InterPro" id="IPR000515">
    <property type="entry name" value="MetI-like"/>
</dbReference>
<evidence type="ECO:0000313" key="9">
    <source>
        <dbReference type="EMBL" id="MCO1657035.1"/>
    </source>
</evidence>
<protein>
    <submittedName>
        <fullName evidence="9">ABC transporter permease</fullName>
    </submittedName>
</protein>
<comment type="similarity">
    <text evidence="7">Belongs to the binding-protein-dependent transport system permease family.</text>
</comment>
<comment type="subcellular location">
    <subcellularLocation>
        <location evidence="1 7">Cell membrane</location>
        <topology evidence="1 7">Multi-pass membrane protein</topology>
    </subcellularLocation>
</comment>
<keyword evidence="10" id="KW-1185">Reference proteome</keyword>
<evidence type="ECO:0000256" key="2">
    <source>
        <dbReference type="ARBA" id="ARBA00022448"/>
    </source>
</evidence>
<organism evidence="9 10">
    <name type="scientific">Pseudonocardia humida</name>
    <dbReference type="NCBI Taxonomy" id="2800819"/>
    <lineage>
        <taxon>Bacteria</taxon>
        <taxon>Bacillati</taxon>
        <taxon>Actinomycetota</taxon>
        <taxon>Actinomycetes</taxon>
        <taxon>Pseudonocardiales</taxon>
        <taxon>Pseudonocardiaceae</taxon>
        <taxon>Pseudonocardia</taxon>
    </lineage>
</organism>
<evidence type="ECO:0000256" key="1">
    <source>
        <dbReference type="ARBA" id="ARBA00004651"/>
    </source>
</evidence>
<dbReference type="EMBL" id="JAGSOV010000039">
    <property type="protein sequence ID" value="MCO1657035.1"/>
    <property type="molecule type" value="Genomic_DNA"/>
</dbReference>
<dbReference type="PANTHER" id="PTHR43386:SF1">
    <property type="entry name" value="D,D-DIPEPTIDE TRANSPORT SYSTEM PERMEASE PROTEIN DDPC-RELATED"/>
    <property type="match status" value="1"/>
</dbReference>
<evidence type="ECO:0000256" key="4">
    <source>
        <dbReference type="ARBA" id="ARBA00022692"/>
    </source>
</evidence>
<gene>
    <name evidence="9" type="ORF">KDL28_18395</name>
</gene>
<evidence type="ECO:0000259" key="8">
    <source>
        <dbReference type="PROSITE" id="PS50928"/>
    </source>
</evidence>
<keyword evidence="3" id="KW-1003">Cell membrane</keyword>
<keyword evidence="6 7" id="KW-0472">Membrane</keyword>
<evidence type="ECO:0000256" key="3">
    <source>
        <dbReference type="ARBA" id="ARBA00022475"/>
    </source>
</evidence>
<name>A0ABT1A289_9PSEU</name>
<feature type="transmembrane region" description="Helical" evidence="7">
    <location>
        <begin position="249"/>
        <end position="271"/>
    </location>
</feature>
<keyword evidence="2 7" id="KW-0813">Transport</keyword>
<evidence type="ECO:0000256" key="7">
    <source>
        <dbReference type="RuleBase" id="RU363032"/>
    </source>
</evidence>
<feature type="transmembrane region" description="Helical" evidence="7">
    <location>
        <begin position="131"/>
        <end position="155"/>
    </location>
</feature>
<feature type="domain" description="ABC transmembrane type-1" evidence="8">
    <location>
        <begin position="82"/>
        <end position="271"/>
    </location>
</feature>
<evidence type="ECO:0000256" key="6">
    <source>
        <dbReference type="ARBA" id="ARBA00023136"/>
    </source>
</evidence>
<dbReference type="InterPro" id="IPR050366">
    <property type="entry name" value="BP-dependent_transpt_permease"/>
</dbReference>
<dbReference type="Proteomes" id="UP001165283">
    <property type="component" value="Unassembled WGS sequence"/>
</dbReference>
<proteinExistence type="inferred from homology"/>
<dbReference type="Gene3D" id="1.10.3720.10">
    <property type="entry name" value="MetI-like"/>
    <property type="match status" value="1"/>
</dbReference>
<dbReference type="InterPro" id="IPR035906">
    <property type="entry name" value="MetI-like_sf"/>
</dbReference>
<evidence type="ECO:0000256" key="5">
    <source>
        <dbReference type="ARBA" id="ARBA00022989"/>
    </source>
</evidence>
<dbReference type="PROSITE" id="PS50928">
    <property type="entry name" value="ABC_TM1"/>
    <property type="match status" value="1"/>
</dbReference>
<dbReference type="Pfam" id="PF00528">
    <property type="entry name" value="BPD_transp_1"/>
    <property type="match status" value="1"/>
</dbReference>
<dbReference type="CDD" id="cd06261">
    <property type="entry name" value="TM_PBP2"/>
    <property type="match status" value="1"/>
</dbReference>
<comment type="caution">
    <text evidence="9">The sequence shown here is derived from an EMBL/GenBank/DDBJ whole genome shotgun (WGS) entry which is preliminary data.</text>
</comment>
<dbReference type="RefSeq" id="WP_252440335.1">
    <property type="nucleotide sequence ID" value="NZ_JAGSOV010000039.1"/>
</dbReference>
<reference evidence="9" key="1">
    <citation type="submission" date="2021-04" db="EMBL/GenBank/DDBJ databases">
        <title>Pseudonocardia sp. nov., isolated from sandy soil of mangrove forest.</title>
        <authorList>
            <person name="Zan Z."/>
            <person name="Huang R."/>
            <person name="Liu W."/>
        </authorList>
    </citation>
    <scope>NUCLEOTIDE SEQUENCE</scope>
    <source>
        <strain evidence="9">S2-4</strain>
    </source>
</reference>
<keyword evidence="4 7" id="KW-0812">Transmembrane</keyword>
<feature type="transmembrane region" description="Helical" evidence="7">
    <location>
        <begin position="86"/>
        <end position="110"/>
    </location>
</feature>
<evidence type="ECO:0000313" key="10">
    <source>
        <dbReference type="Proteomes" id="UP001165283"/>
    </source>
</evidence>